<dbReference type="AlphaFoldDB" id="T1JRT7"/>
<dbReference type="HOGENOM" id="CLU_029073_0_0_1"/>
<dbReference type="SUPFAM" id="SSF81383">
    <property type="entry name" value="F-box domain"/>
    <property type="match status" value="1"/>
</dbReference>
<reference evidence="3" key="1">
    <citation type="submission" date="2011-08" db="EMBL/GenBank/DDBJ databases">
        <authorList>
            <person name="Rombauts S."/>
        </authorList>
    </citation>
    <scope>NUCLEOTIDE SEQUENCE</scope>
    <source>
        <strain evidence="3">London</strain>
    </source>
</reference>
<keyword evidence="3" id="KW-1185">Reference proteome</keyword>
<dbReference type="Pfam" id="PF12937">
    <property type="entry name" value="F-box-like"/>
    <property type="match status" value="1"/>
</dbReference>
<dbReference type="InterPro" id="IPR032675">
    <property type="entry name" value="LRR_dom_sf"/>
</dbReference>
<evidence type="ECO:0000313" key="2">
    <source>
        <dbReference type="EnsemblMetazoa" id="tetur01g08090.1"/>
    </source>
</evidence>
<dbReference type="EnsemblMetazoa" id="tetur01g08090.1">
    <property type="protein sequence ID" value="tetur01g08090.1"/>
    <property type="gene ID" value="tetur01g08090"/>
</dbReference>
<proteinExistence type="predicted"/>
<dbReference type="Gene3D" id="3.80.10.10">
    <property type="entry name" value="Ribonuclease Inhibitor"/>
    <property type="match status" value="1"/>
</dbReference>
<reference evidence="2" key="2">
    <citation type="submission" date="2015-06" db="UniProtKB">
        <authorList>
            <consortium name="EnsemblMetazoa"/>
        </authorList>
    </citation>
    <scope>IDENTIFICATION</scope>
</reference>
<accession>T1JRT7</accession>
<dbReference type="InterPro" id="IPR036047">
    <property type="entry name" value="F-box-like_dom_sf"/>
</dbReference>
<dbReference type="EMBL" id="CAEY01000455">
    <property type="status" value="NOT_ANNOTATED_CDS"/>
    <property type="molecule type" value="Genomic_DNA"/>
</dbReference>
<name>T1JRT7_TETUR</name>
<organism evidence="2 3">
    <name type="scientific">Tetranychus urticae</name>
    <name type="common">Two-spotted spider mite</name>
    <dbReference type="NCBI Taxonomy" id="32264"/>
    <lineage>
        <taxon>Eukaryota</taxon>
        <taxon>Metazoa</taxon>
        <taxon>Ecdysozoa</taxon>
        <taxon>Arthropoda</taxon>
        <taxon>Chelicerata</taxon>
        <taxon>Arachnida</taxon>
        <taxon>Acari</taxon>
        <taxon>Acariformes</taxon>
        <taxon>Trombidiformes</taxon>
        <taxon>Prostigmata</taxon>
        <taxon>Eleutherengona</taxon>
        <taxon>Raphignathae</taxon>
        <taxon>Tetranychoidea</taxon>
        <taxon>Tetranychidae</taxon>
        <taxon>Tetranychus</taxon>
    </lineage>
</organism>
<protein>
    <recommendedName>
        <fullName evidence="1">F-box domain-containing protein</fullName>
    </recommendedName>
</protein>
<dbReference type="Gene3D" id="1.20.1280.50">
    <property type="match status" value="1"/>
</dbReference>
<dbReference type="SUPFAM" id="SSF52047">
    <property type="entry name" value="RNI-like"/>
    <property type="match status" value="1"/>
</dbReference>
<evidence type="ECO:0000313" key="3">
    <source>
        <dbReference type="Proteomes" id="UP000015104"/>
    </source>
</evidence>
<feature type="domain" description="F-box" evidence="1">
    <location>
        <begin position="3"/>
        <end position="39"/>
    </location>
</feature>
<dbReference type="Proteomes" id="UP000015104">
    <property type="component" value="Unassembled WGS sequence"/>
</dbReference>
<dbReference type="InterPro" id="IPR001810">
    <property type="entry name" value="F-box_dom"/>
</dbReference>
<sequence>MFINELPDDCLLIIFGFLNDLDDLVECYKVCSKWSHLIAERTRKVKYLYPFDYVYYSTCFPIDGDCLSTLFPNLMVAEICDKFRVKVDDEDIVTLVKKINPLKGLIYERDNEDESIFQYCDQLEMVSVYCVKPYMEKNGVWIKQLKLCNYNLNSLAKVGHYFPNLERLCINVDIRLFSLGQNNYYNGPIFRKLKILEMCLASQMNENMCYGLQFINSCPNLQSAHIDSCSRNFFVNESKHLSLQDLVIEFTDYGHFGVYYEGLRRSLSNYPNLKHLALRCNDSLDDRQVGYLIRFLPNLVLFAVRGCQKVTQKAADYVQDYNNQHGRTIKFYFDGNYHEIKSDWPQLSKKWEKISQGFDFMKHCFLKGFEGLSTFLISNED</sequence>
<evidence type="ECO:0000259" key="1">
    <source>
        <dbReference type="Pfam" id="PF12937"/>
    </source>
</evidence>